<name>A0A6F9DE62_9ASCI</name>
<dbReference type="InterPro" id="IPR025946">
    <property type="entry name" value="CABIT_dom"/>
</dbReference>
<dbReference type="EMBL" id="LR785371">
    <property type="protein sequence ID" value="CAB3248272.1"/>
    <property type="molecule type" value="mRNA"/>
</dbReference>
<evidence type="ECO:0000256" key="3">
    <source>
        <dbReference type="SAM" id="MobiDB-lite"/>
    </source>
</evidence>
<evidence type="ECO:0000256" key="2">
    <source>
        <dbReference type="ARBA" id="ARBA00022553"/>
    </source>
</evidence>
<evidence type="ECO:0000259" key="4">
    <source>
        <dbReference type="Pfam" id="PF12736"/>
    </source>
</evidence>
<gene>
    <name evidence="5" type="primary">Garem1</name>
</gene>
<dbReference type="SUPFAM" id="SSF47769">
    <property type="entry name" value="SAM/Pointed domain"/>
    <property type="match status" value="1"/>
</dbReference>
<comment type="similarity">
    <text evidence="1">Belongs to the GAREM family.</text>
</comment>
<proteinExistence type="evidence at transcript level"/>
<feature type="region of interest" description="Disordered" evidence="3">
    <location>
        <begin position="382"/>
        <end position="619"/>
    </location>
</feature>
<feature type="compositionally biased region" description="Low complexity" evidence="3">
    <location>
        <begin position="391"/>
        <end position="408"/>
    </location>
</feature>
<dbReference type="Gene3D" id="1.10.150.50">
    <property type="entry name" value="Transcription Factor, Ets-1"/>
    <property type="match status" value="1"/>
</dbReference>
<keyword evidence="2" id="KW-0597">Phosphoprotein</keyword>
<dbReference type="PANTHER" id="PTHR14454:SF12">
    <property type="entry name" value="GRB2-ASSOCIATED AND REGULATOR OF MAPK PROTEIN 2-LIKE"/>
    <property type="match status" value="1"/>
</dbReference>
<evidence type="ECO:0000256" key="1">
    <source>
        <dbReference type="ARBA" id="ARBA00006392"/>
    </source>
</evidence>
<reference evidence="5" key="1">
    <citation type="submission" date="2020-04" db="EMBL/GenBank/DDBJ databases">
        <authorList>
            <person name="Neveu A P."/>
        </authorList>
    </citation>
    <scope>NUCLEOTIDE SEQUENCE</scope>
    <source>
        <tissue evidence="5">Whole embryo</tissue>
    </source>
</reference>
<feature type="compositionally biased region" description="Polar residues" evidence="3">
    <location>
        <begin position="530"/>
        <end position="543"/>
    </location>
</feature>
<dbReference type="InterPro" id="IPR052281">
    <property type="entry name" value="GAREM"/>
</dbReference>
<evidence type="ECO:0000313" key="5">
    <source>
        <dbReference type="EMBL" id="CAB3248272.1"/>
    </source>
</evidence>
<organism evidence="5">
    <name type="scientific">Phallusia mammillata</name>
    <dbReference type="NCBI Taxonomy" id="59560"/>
    <lineage>
        <taxon>Eukaryota</taxon>
        <taxon>Metazoa</taxon>
        <taxon>Chordata</taxon>
        <taxon>Tunicata</taxon>
        <taxon>Ascidiacea</taxon>
        <taxon>Phlebobranchia</taxon>
        <taxon>Ascidiidae</taxon>
        <taxon>Phallusia</taxon>
    </lineage>
</organism>
<dbReference type="Pfam" id="PF12736">
    <property type="entry name" value="CABIT"/>
    <property type="match status" value="1"/>
</dbReference>
<feature type="domain" description="CABIT" evidence="4">
    <location>
        <begin position="32"/>
        <end position="270"/>
    </location>
</feature>
<protein>
    <submittedName>
        <fullName evidence="5">GRB2-associated and regulator of MAPK protein-like</fullName>
    </submittedName>
</protein>
<dbReference type="AlphaFoldDB" id="A0A6F9DE62"/>
<feature type="compositionally biased region" description="Pro residues" evidence="3">
    <location>
        <begin position="475"/>
        <end position="485"/>
    </location>
</feature>
<accession>A0A6F9DE62</accession>
<dbReference type="PANTHER" id="PTHR14454">
    <property type="entry name" value="GRB2-ASSOCIATED AND REGULATOR OF MAPK PROTEIN FAMILY MEMBER"/>
    <property type="match status" value="1"/>
</dbReference>
<sequence length="772" mass="85297">MDSIDNILAAGSGVQWTKQAVDINDIGQMYGFPQIVKVTAETSEKYGLPENEPVMLYGKRQLLRTVAQTIEEGHYVMGKQIEISNEFIGSFRISSDYERDEAPLKMFKSIQEVADYFPSKIYVQVAMTVSINDENVFLDHGDELTLVSRSDAQPVVGNPNKPASRFISKVRSRSPQHVALIVHNTRLNESLTLPLSLRGKFATRTPIEVAQAHRSRDMSLADLTSQVNYPITVVVTSNRTRSPKDEFVLRPGMHLKFLGVEDHDVVLAVTPFQRIIEFSANGDTFSLPASVVNPQGNEKDRNQYQTYLQSTYMATQLQSSVTNIDNYCKSVRFHVPRHLRPTNPTPLPAIANIRQPHLPNLTPKSNLPRKNPFGGVSAIELLTKPAESSTPRPSARGSSLSRRSLPTPNMLPARMDGPPLPPRNAAGTSPISPRRSLRTGGVPPVPPKARNRHSQAFPSDMPLRVAPVPHSEEAPSPPSSLPPTPIAKDTAIQQSSEQSKEEEIWDVWRPVEHRNEPSVEPQLNGEGIAGTSTEMNGVSSNEVSGEEHETPEDANSSPQPLPRARPESPSFELPISQIPVDDPQQTLDPIYASAGDVKEQKPPEVAKATGDDVSQLPSDHIFGSRDMLRIPRHIGMGELTVSSTDAVGSPDTLNGLAPFDDGSRSGLSEDIDLTSLRSKMSQKNYVPSPKGWEPPEQVATMSVEDVVHSLRFIGLSEDVVQYFYNERIDGQMLTELSDAILEEDFELGKLYRLKIRRFADGWRPKLDHCTAT</sequence>
<dbReference type="InterPro" id="IPR013761">
    <property type="entry name" value="SAM/pointed_sf"/>
</dbReference>